<proteinExistence type="predicted"/>
<dbReference type="PANTHER" id="PTHR43798">
    <property type="entry name" value="MONOACYLGLYCEROL LIPASE"/>
    <property type="match status" value="1"/>
</dbReference>
<dbReference type="OMA" id="IHVFEWG"/>
<dbReference type="OrthoDB" id="408373at2759"/>
<evidence type="ECO:0000259" key="3">
    <source>
        <dbReference type="Pfam" id="PF00561"/>
    </source>
</evidence>
<evidence type="ECO:0000256" key="1">
    <source>
        <dbReference type="SAM" id="MobiDB-lite"/>
    </source>
</evidence>
<dbReference type="Pfam" id="PF00561">
    <property type="entry name" value="Abhydrolase_1"/>
    <property type="match status" value="1"/>
</dbReference>
<dbReference type="EMBL" id="ADBL01000597">
    <property type="status" value="NOT_ANNOTATED_CDS"/>
    <property type="molecule type" value="Genomic_DNA"/>
</dbReference>
<reference evidence="4" key="1">
    <citation type="submission" date="2010-05" db="EMBL/GenBank/DDBJ databases">
        <title>The Genome Sequence of Magnaporthe poae strain ATCC 64411.</title>
        <authorList>
            <consortium name="The Broad Institute Genome Sequencing Platform"/>
            <consortium name="Broad Institute Genome Sequencing Center for Infectious Disease"/>
            <person name="Ma L.-J."/>
            <person name="Dead R."/>
            <person name="Young S."/>
            <person name="Zeng Q."/>
            <person name="Koehrsen M."/>
            <person name="Alvarado L."/>
            <person name="Berlin A."/>
            <person name="Chapman S.B."/>
            <person name="Chen Z."/>
            <person name="Freedman E."/>
            <person name="Gellesch M."/>
            <person name="Goldberg J."/>
            <person name="Griggs A."/>
            <person name="Gujja S."/>
            <person name="Heilman E.R."/>
            <person name="Heiman D."/>
            <person name="Hepburn T."/>
            <person name="Howarth C."/>
            <person name="Jen D."/>
            <person name="Larson L."/>
            <person name="Mehta T."/>
            <person name="Neiman D."/>
            <person name="Pearson M."/>
            <person name="Roberts A."/>
            <person name="Saif S."/>
            <person name="Shea T."/>
            <person name="Shenoy N."/>
            <person name="Sisk P."/>
            <person name="Stolte C."/>
            <person name="Sykes S."/>
            <person name="Walk T."/>
            <person name="White J."/>
            <person name="Yandava C."/>
            <person name="Haas B."/>
            <person name="Nusbaum C."/>
            <person name="Birren B."/>
        </authorList>
    </citation>
    <scope>NUCLEOTIDE SEQUENCE</scope>
    <source>
        <strain evidence="4">ATCC 64411</strain>
    </source>
</reference>
<reference evidence="5" key="4">
    <citation type="journal article" date="2015" name="G3 (Bethesda)">
        <title>Genome sequences of three phytopathogenic species of the Magnaporthaceae family of fungi.</title>
        <authorList>
            <person name="Okagaki L.H."/>
            <person name="Nunes C.C."/>
            <person name="Sailsbery J."/>
            <person name="Clay B."/>
            <person name="Brown D."/>
            <person name="John T."/>
            <person name="Oh Y."/>
            <person name="Young N."/>
            <person name="Fitzgerald M."/>
            <person name="Haas B.J."/>
            <person name="Zeng Q."/>
            <person name="Young S."/>
            <person name="Adiconis X."/>
            <person name="Fan L."/>
            <person name="Levin J.Z."/>
            <person name="Mitchell T.K."/>
            <person name="Okubara P.A."/>
            <person name="Farman M.L."/>
            <person name="Kohn L.M."/>
            <person name="Birren B."/>
            <person name="Ma L.-J."/>
            <person name="Dean R.A."/>
        </authorList>
    </citation>
    <scope>NUCLEOTIDE SEQUENCE</scope>
    <source>
        <strain evidence="5">ATCC 64411 / 73-15</strain>
    </source>
</reference>
<dbReference type="Gene3D" id="3.40.50.1820">
    <property type="entry name" value="alpha/beta hydrolase"/>
    <property type="match status" value="1"/>
</dbReference>
<accession>A0A0C4DR80</accession>
<dbReference type="GO" id="GO:0046464">
    <property type="term" value="P:acylglycerol catabolic process"/>
    <property type="evidence" value="ECO:0007669"/>
    <property type="project" value="TreeGrafter"/>
</dbReference>
<dbReference type="InterPro" id="IPR029058">
    <property type="entry name" value="AB_hydrolase_fold"/>
</dbReference>
<dbReference type="GO" id="GO:0047372">
    <property type="term" value="F:monoacylglycerol lipase activity"/>
    <property type="evidence" value="ECO:0007669"/>
    <property type="project" value="TreeGrafter"/>
</dbReference>
<feature type="region of interest" description="Disordered" evidence="1">
    <location>
        <begin position="275"/>
        <end position="302"/>
    </location>
</feature>
<dbReference type="EnsemblFungi" id="MAPG_02385T0">
    <property type="protein sequence ID" value="MAPG_02385T0"/>
    <property type="gene ID" value="MAPG_02385"/>
</dbReference>
<dbReference type="EMBL" id="GL876967">
    <property type="protein sequence ID" value="KLU83321.1"/>
    <property type="molecule type" value="Genomic_DNA"/>
</dbReference>
<evidence type="ECO:0000256" key="2">
    <source>
        <dbReference type="SAM" id="Phobius"/>
    </source>
</evidence>
<keyword evidence="6" id="KW-1185">Reference proteome</keyword>
<evidence type="ECO:0000313" key="5">
    <source>
        <dbReference type="EnsemblFungi" id="MAPG_02385T0"/>
    </source>
</evidence>
<protein>
    <recommendedName>
        <fullName evidence="3">AB hydrolase-1 domain-containing protein</fullName>
    </recommendedName>
</protein>
<sequence>MQTAALACARKVPPSILAGAAFIAVVSAIGAVIVRGRSVQNEGTTNGAQKRLPKFWIDSPSKTQLGISAHEAENLPYPQNVLPGGRDVETPYGSIHVFEWGPEDGERVLLLHGISTPCLALGGVAHTLVESGYRVMLFDFFGRGYSDTPLGLPFDLRLYSTQILLVLASSSLPWTGDGGFHLIGYSLGGGVAVAFASYFPHMLRSLTLVAGAGLIRSGHIGWMTRLLYSSGILPEWLLESLTRSRLMPAKQQSEGRGPGPTAPPEQPLVVVRPEIPSADPRAPGHGTVRQQSNSDVSGGDSFDNAVLPSGATVVSVMEWQLRSHAGFVRAFISTLRHAPIIEEHEAWRRLASRLAERRVRGTSKDSDQQKLEAGLTGGKVLLVLGASDPVIVMDELVPDATNILGPDGLQTVVLDAGHEVAIVKGPEVARAAIRFWEQTSSTLSL</sequence>
<dbReference type="GO" id="GO:0016020">
    <property type="term" value="C:membrane"/>
    <property type="evidence" value="ECO:0007669"/>
    <property type="project" value="TreeGrafter"/>
</dbReference>
<feature type="transmembrane region" description="Helical" evidence="2">
    <location>
        <begin position="16"/>
        <end position="34"/>
    </location>
</feature>
<name>A0A0C4DR80_MAGP6</name>
<gene>
    <name evidence="4" type="ORF">MAPG_02385</name>
</gene>
<dbReference type="InterPro" id="IPR000073">
    <property type="entry name" value="AB_hydrolase_1"/>
</dbReference>
<dbReference type="eggNOG" id="ENOG502S0HR">
    <property type="taxonomic scope" value="Eukaryota"/>
</dbReference>
<keyword evidence="2" id="KW-0812">Transmembrane</keyword>
<evidence type="ECO:0000313" key="6">
    <source>
        <dbReference type="Proteomes" id="UP000011715"/>
    </source>
</evidence>
<dbReference type="InterPro" id="IPR050266">
    <property type="entry name" value="AB_hydrolase_sf"/>
</dbReference>
<feature type="region of interest" description="Disordered" evidence="1">
    <location>
        <begin position="248"/>
        <end position="267"/>
    </location>
</feature>
<feature type="domain" description="AB hydrolase-1" evidence="3">
    <location>
        <begin position="108"/>
        <end position="212"/>
    </location>
</feature>
<dbReference type="PANTHER" id="PTHR43798:SF33">
    <property type="entry name" value="HYDROLASE, PUTATIVE (AFU_ORTHOLOGUE AFUA_2G14860)-RELATED"/>
    <property type="match status" value="1"/>
</dbReference>
<reference evidence="5" key="5">
    <citation type="submission" date="2015-06" db="UniProtKB">
        <authorList>
            <consortium name="EnsemblFungi"/>
        </authorList>
    </citation>
    <scope>IDENTIFICATION</scope>
    <source>
        <strain evidence="5">ATCC 64411</strain>
    </source>
</reference>
<organism evidence="5 6">
    <name type="scientific">Magnaporthiopsis poae (strain ATCC 64411 / 73-15)</name>
    <name type="common">Kentucky bluegrass fungus</name>
    <name type="synonym">Magnaporthe poae</name>
    <dbReference type="NCBI Taxonomy" id="644358"/>
    <lineage>
        <taxon>Eukaryota</taxon>
        <taxon>Fungi</taxon>
        <taxon>Dikarya</taxon>
        <taxon>Ascomycota</taxon>
        <taxon>Pezizomycotina</taxon>
        <taxon>Sordariomycetes</taxon>
        <taxon>Sordariomycetidae</taxon>
        <taxon>Magnaporthales</taxon>
        <taxon>Magnaporthaceae</taxon>
        <taxon>Magnaporthiopsis</taxon>
    </lineage>
</organism>
<dbReference type="PRINTS" id="PR00111">
    <property type="entry name" value="ABHYDROLASE"/>
</dbReference>
<keyword evidence="2" id="KW-1133">Transmembrane helix</keyword>
<keyword evidence="2" id="KW-0472">Membrane</keyword>
<dbReference type="STRING" id="644358.A0A0C4DR80"/>
<evidence type="ECO:0000313" key="4">
    <source>
        <dbReference type="EMBL" id="KLU83321.1"/>
    </source>
</evidence>
<dbReference type="SUPFAM" id="SSF53474">
    <property type="entry name" value="alpha/beta-Hydrolases"/>
    <property type="match status" value="1"/>
</dbReference>
<reference evidence="4" key="3">
    <citation type="submission" date="2011-03" db="EMBL/GenBank/DDBJ databases">
        <title>Annotation of Magnaporthe poae ATCC 64411.</title>
        <authorList>
            <person name="Ma L.-J."/>
            <person name="Dead R."/>
            <person name="Young S.K."/>
            <person name="Zeng Q."/>
            <person name="Gargeya S."/>
            <person name="Fitzgerald M."/>
            <person name="Haas B."/>
            <person name="Abouelleil A."/>
            <person name="Alvarado L."/>
            <person name="Arachchi H.M."/>
            <person name="Berlin A."/>
            <person name="Brown A."/>
            <person name="Chapman S.B."/>
            <person name="Chen Z."/>
            <person name="Dunbar C."/>
            <person name="Freedman E."/>
            <person name="Gearin G."/>
            <person name="Gellesch M."/>
            <person name="Goldberg J."/>
            <person name="Griggs A."/>
            <person name="Gujja S."/>
            <person name="Heiman D."/>
            <person name="Howarth C."/>
            <person name="Larson L."/>
            <person name="Lui A."/>
            <person name="MacDonald P.J.P."/>
            <person name="Mehta T."/>
            <person name="Montmayeur A."/>
            <person name="Murphy C."/>
            <person name="Neiman D."/>
            <person name="Pearson M."/>
            <person name="Priest M."/>
            <person name="Roberts A."/>
            <person name="Saif S."/>
            <person name="Shea T."/>
            <person name="Shenoy N."/>
            <person name="Sisk P."/>
            <person name="Stolte C."/>
            <person name="Sykes S."/>
            <person name="Yandava C."/>
            <person name="Wortman J."/>
            <person name="Nusbaum C."/>
            <person name="Birren B."/>
        </authorList>
    </citation>
    <scope>NUCLEOTIDE SEQUENCE</scope>
    <source>
        <strain evidence="4">ATCC 64411</strain>
    </source>
</reference>
<dbReference type="Proteomes" id="UP000011715">
    <property type="component" value="Unassembled WGS sequence"/>
</dbReference>
<dbReference type="AlphaFoldDB" id="A0A0C4DR80"/>
<reference evidence="6" key="2">
    <citation type="submission" date="2010-05" db="EMBL/GenBank/DDBJ databases">
        <title>The genome sequence of Magnaporthe poae strain ATCC 64411.</title>
        <authorList>
            <person name="Ma L.-J."/>
            <person name="Dead R."/>
            <person name="Young S."/>
            <person name="Zeng Q."/>
            <person name="Koehrsen M."/>
            <person name="Alvarado L."/>
            <person name="Berlin A."/>
            <person name="Chapman S.B."/>
            <person name="Chen Z."/>
            <person name="Freedman E."/>
            <person name="Gellesch M."/>
            <person name="Goldberg J."/>
            <person name="Griggs A."/>
            <person name="Gujja S."/>
            <person name="Heilman E.R."/>
            <person name="Heiman D."/>
            <person name="Hepburn T."/>
            <person name="Howarth C."/>
            <person name="Jen D."/>
            <person name="Larson L."/>
            <person name="Mehta T."/>
            <person name="Neiman D."/>
            <person name="Pearson M."/>
            <person name="Roberts A."/>
            <person name="Saif S."/>
            <person name="Shea T."/>
            <person name="Shenoy N."/>
            <person name="Sisk P."/>
            <person name="Stolte C."/>
            <person name="Sykes S."/>
            <person name="Walk T."/>
            <person name="White J."/>
            <person name="Yandava C."/>
            <person name="Haas B."/>
            <person name="Nusbaum C."/>
            <person name="Birren B."/>
        </authorList>
    </citation>
    <scope>NUCLEOTIDE SEQUENCE [LARGE SCALE GENOMIC DNA]</scope>
    <source>
        <strain evidence="6">ATCC 64411 / 73-15</strain>
    </source>
</reference>
<dbReference type="VEuPathDB" id="FungiDB:MAPG_02385"/>